<evidence type="ECO:0000256" key="6">
    <source>
        <dbReference type="SAM" id="MobiDB-lite"/>
    </source>
</evidence>
<accession>A0A2W5Z324</accession>
<dbReference type="PANTHER" id="PTHR43578:SF3">
    <property type="entry name" value="NADH-QUINONE OXIDOREDUCTASE SUBUNIT F"/>
    <property type="match status" value="1"/>
</dbReference>
<reference evidence="8 9" key="1">
    <citation type="journal article" date="2017" name="Nature">
        <title>Atmospheric trace gases support primary production in Antarctic desert surface soil.</title>
        <authorList>
            <person name="Ji M."/>
            <person name="Greening C."/>
            <person name="Vanwonterghem I."/>
            <person name="Carere C.R."/>
            <person name="Bay S.K."/>
            <person name="Steen J.A."/>
            <person name="Montgomery K."/>
            <person name="Lines T."/>
            <person name="Beardall J."/>
            <person name="van Dorst J."/>
            <person name="Snape I."/>
            <person name="Stott M.B."/>
            <person name="Hugenholtz P."/>
            <person name="Ferrari B.C."/>
        </authorList>
    </citation>
    <scope>NUCLEOTIDE SEQUENCE [LARGE SCALE GENOMIC DNA]</scope>
    <source>
        <strain evidence="8">RRmetagenome_bin12</strain>
    </source>
</reference>
<comment type="caution">
    <text evidence="8">The sequence shown here is derived from an EMBL/GenBank/DDBJ whole genome shotgun (WGS) entry which is preliminary data.</text>
</comment>
<keyword evidence="5" id="KW-0411">Iron-sulfur</keyword>
<dbReference type="SUPFAM" id="SSF140490">
    <property type="entry name" value="Nqo1C-terminal domain-like"/>
    <property type="match status" value="1"/>
</dbReference>
<dbReference type="SMART" id="SM00928">
    <property type="entry name" value="NADH_4Fe-4S"/>
    <property type="match status" value="1"/>
</dbReference>
<evidence type="ECO:0000256" key="1">
    <source>
        <dbReference type="ARBA" id="ARBA00007523"/>
    </source>
</evidence>
<dbReference type="InterPro" id="IPR019554">
    <property type="entry name" value="Soluble_ligand-bd"/>
</dbReference>
<dbReference type="InterPro" id="IPR019575">
    <property type="entry name" value="Nuop51_4Fe4S-bd"/>
</dbReference>
<keyword evidence="3" id="KW-0479">Metal-binding</keyword>
<dbReference type="PANTHER" id="PTHR43578">
    <property type="entry name" value="NADH-QUINONE OXIDOREDUCTASE SUBUNIT F"/>
    <property type="match status" value="1"/>
</dbReference>
<organism evidence="8 9">
    <name type="scientific">Candidatus Aeolococcus gillhamiae</name>
    <dbReference type="NCBI Taxonomy" id="3127015"/>
    <lineage>
        <taxon>Bacteria</taxon>
        <taxon>Bacillati</taxon>
        <taxon>Candidatus Dormiibacterota</taxon>
        <taxon>Candidatus Dormibacteria</taxon>
        <taxon>Candidatus Aeolococcales</taxon>
        <taxon>Candidatus Aeolococcaceae</taxon>
        <taxon>Candidatus Aeolococcus</taxon>
    </lineage>
</organism>
<keyword evidence="2" id="KW-0004">4Fe-4S</keyword>
<dbReference type="SUPFAM" id="SSF142019">
    <property type="entry name" value="Nqo1 FMN-binding domain-like"/>
    <property type="match status" value="1"/>
</dbReference>
<gene>
    <name evidence="8" type="ORF">DLM65_12920</name>
</gene>
<feature type="region of interest" description="Disordered" evidence="6">
    <location>
        <begin position="1"/>
        <end position="43"/>
    </location>
</feature>
<dbReference type="Pfam" id="PF10589">
    <property type="entry name" value="NADH_4Fe-4S"/>
    <property type="match status" value="1"/>
</dbReference>
<feature type="domain" description="NADH-ubiquinone oxidoreductase 51kDa subunit iron-sulphur binding" evidence="7">
    <location>
        <begin position="352"/>
        <end position="397"/>
    </location>
</feature>
<dbReference type="GO" id="GO:0051539">
    <property type="term" value="F:4 iron, 4 sulfur cluster binding"/>
    <property type="evidence" value="ECO:0007669"/>
    <property type="project" value="UniProtKB-KW"/>
</dbReference>
<proteinExistence type="inferred from homology"/>
<evidence type="ECO:0000256" key="4">
    <source>
        <dbReference type="ARBA" id="ARBA00023004"/>
    </source>
</evidence>
<sequence>MRRHRRGGPGRAGPLRSDGRRHHPHPAGGRKHRGTDGHQGGGTLIAPAAAARLLDGPAIDTGAESFVAHRNRLGQLPRFIRGQLIDVVQEAGLRGRGGGAYPTARKWAATRGRSGGRAVVVGNGAETEPMSRKDRTLMVARPQLVLDGILLAAEAVSAERAVLYISRAYDDAAAAISRAIEERRATGEIAVAVTVVRAPHRYVAGEETAAIACLNGGAARPGVVPPRPFERGVDGRPTVVQNVETLAHAALIARQGAQAYRSAGVEDATGTVLVTMAGAVHSAGVYELAGGSTIAQAVSAAGGATSSVAAILVGGYFGRWVTADDAWDLRPGIDLPLGSGVVAVFPHGHCGLAQAAALVGFLARESARQCGPCEHGLAALATTTAQLAAGGAKPRDAERLQRWIAQIAGRGACHHPDGALVLLSSALRVFSGDVSTHLRRGRCDRNPALLMPAPDWTRKGR</sequence>
<dbReference type="Proteomes" id="UP000248724">
    <property type="component" value="Unassembled WGS sequence"/>
</dbReference>
<dbReference type="Gene3D" id="3.40.50.11540">
    <property type="entry name" value="NADH-ubiquinone oxidoreductase 51kDa subunit"/>
    <property type="match status" value="1"/>
</dbReference>
<dbReference type="InterPro" id="IPR011538">
    <property type="entry name" value="Nuo51_FMN-bd"/>
</dbReference>
<evidence type="ECO:0000256" key="3">
    <source>
        <dbReference type="ARBA" id="ARBA00022723"/>
    </source>
</evidence>
<dbReference type="SUPFAM" id="SSF142984">
    <property type="entry name" value="Nqo1 middle domain-like"/>
    <property type="match status" value="1"/>
</dbReference>
<dbReference type="GO" id="GO:0046872">
    <property type="term" value="F:metal ion binding"/>
    <property type="evidence" value="ECO:0007669"/>
    <property type="project" value="UniProtKB-KW"/>
</dbReference>
<dbReference type="InterPro" id="IPR037225">
    <property type="entry name" value="Nuo51_FMN-bd_sf"/>
</dbReference>
<keyword evidence="4" id="KW-0408">Iron</keyword>
<feature type="compositionally biased region" description="Basic residues" evidence="6">
    <location>
        <begin position="19"/>
        <end position="33"/>
    </location>
</feature>
<dbReference type="AlphaFoldDB" id="A0A2W5Z324"/>
<dbReference type="Gene3D" id="1.20.1440.230">
    <property type="entry name" value="NADH-ubiquinone oxidoreductase 51kDa subunit, iron-sulphur binding domain"/>
    <property type="match status" value="1"/>
</dbReference>
<evidence type="ECO:0000313" key="9">
    <source>
        <dbReference type="Proteomes" id="UP000248724"/>
    </source>
</evidence>
<dbReference type="Pfam" id="PF10531">
    <property type="entry name" value="SLBB"/>
    <property type="match status" value="1"/>
</dbReference>
<dbReference type="Pfam" id="PF01512">
    <property type="entry name" value="Complex1_51K"/>
    <property type="match status" value="1"/>
</dbReference>
<name>A0A2W5Z324_9BACT</name>
<dbReference type="EMBL" id="QHBU01000256">
    <property type="protein sequence ID" value="PZR78547.1"/>
    <property type="molecule type" value="Genomic_DNA"/>
</dbReference>
<evidence type="ECO:0000256" key="2">
    <source>
        <dbReference type="ARBA" id="ARBA00022485"/>
    </source>
</evidence>
<dbReference type="InterPro" id="IPR037207">
    <property type="entry name" value="Nuop51_4Fe4S-bd_sf"/>
</dbReference>
<comment type="similarity">
    <text evidence="1">Belongs to the complex I 51 kDa subunit family.</text>
</comment>
<evidence type="ECO:0000259" key="7">
    <source>
        <dbReference type="SMART" id="SM00928"/>
    </source>
</evidence>
<protein>
    <submittedName>
        <fullName evidence="8">Proton-conducting membrane transporter</fullName>
    </submittedName>
</protein>
<evidence type="ECO:0000256" key="5">
    <source>
        <dbReference type="ARBA" id="ARBA00023014"/>
    </source>
</evidence>
<dbReference type="Gene3D" id="3.10.20.600">
    <property type="match status" value="1"/>
</dbReference>
<evidence type="ECO:0000313" key="8">
    <source>
        <dbReference type="EMBL" id="PZR78547.1"/>
    </source>
</evidence>